<reference evidence="2 3" key="1">
    <citation type="submission" date="2024-05" db="EMBL/GenBank/DDBJ databases">
        <title>A draft genome resource for the thread blight pathogen Marasmius tenuissimus strain MS-2.</title>
        <authorList>
            <person name="Yulfo-Soto G.E."/>
            <person name="Baruah I.K."/>
            <person name="Amoako-Attah I."/>
            <person name="Bukari Y."/>
            <person name="Meinhardt L.W."/>
            <person name="Bailey B.A."/>
            <person name="Cohen S.P."/>
        </authorList>
    </citation>
    <scope>NUCLEOTIDE SEQUENCE [LARGE SCALE GENOMIC DNA]</scope>
    <source>
        <strain evidence="2 3">MS-2</strain>
    </source>
</reference>
<feature type="signal peptide" evidence="1">
    <location>
        <begin position="1"/>
        <end position="21"/>
    </location>
</feature>
<organism evidence="2 3">
    <name type="scientific">Marasmius tenuissimus</name>
    <dbReference type="NCBI Taxonomy" id="585030"/>
    <lineage>
        <taxon>Eukaryota</taxon>
        <taxon>Fungi</taxon>
        <taxon>Dikarya</taxon>
        <taxon>Basidiomycota</taxon>
        <taxon>Agaricomycotina</taxon>
        <taxon>Agaricomycetes</taxon>
        <taxon>Agaricomycetidae</taxon>
        <taxon>Agaricales</taxon>
        <taxon>Marasmiineae</taxon>
        <taxon>Marasmiaceae</taxon>
        <taxon>Marasmius</taxon>
    </lineage>
</organism>
<feature type="chain" id="PRO_5045086381" evidence="1">
    <location>
        <begin position="22"/>
        <end position="164"/>
    </location>
</feature>
<comment type="caution">
    <text evidence="2">The sequence shown here is derived from an EMBL/GenBank/DDBJ whole genome shotgun (WGS) entry which is preliminary data.</text>
</comment>
<gene>
    <name evidence="2" type="ORF">AAF712_005859</name>
</gene>
<evidence type="ECO:0000313" key="2">
    <source>
        <dbReference type="EMBL" id="KAL0067072.1"/>
    </source>
</evidence>
<dbReference type="EMBL" id="JBBXMP010000029">
    <property type="protein sequence ID" value="KAL0067072.1"/>
    <property type="molecule type" value="Genomic_DNA"/>
</dbReference>
<keyword evidence="3" id="KW-1185">Reference proteome</keyword>
<name>A0ABR3A153_9AGAR</name>
<accession>A0ABR3A153</accession>
<evidence type="ECO:0000313" key="3">
    <source>
        <dbReference type="Proteomes" id="UP001437256"/>
    </source>
</evidence>
<keyword evidence="1" id="KW-0732">Signal</keyword>
<protein>
    <submittedName>
        <fullName evidence="2">Uncharacterized protein</fullName>
    </submittedName>
</protein>
<sequence>MQFKASALASVLAFFATSSAASPLEARKTLDVWSPRIIAPDASIVWVVGEKFNVTWDTSDAPKQISNGAAVLLRKNDTTAPVEGVVIFQTPSFEYPTPIHPKPWLKPFQSFNLTDGWVEITVPSDAKPDTDYQITLFGDSGNWSKKFEIKAAETGTYEKEAEAN</sequence>
<dbReference type="Proteomes" id="UP001437256">
    <property type="component" value="Unassembled WGS sequence"/>
</dbReference>
<proteinExistence type="predicted"/>
<evidence type="ECO:0000256" key="1">
    <source>
        <dbReference type="SAM" id="SignalP"/>
    </source>
</evidence>